<keyword evidence="9" id="KW-0472">Membrane</keyword>
<keyword evidence="7" id="KW-1133">Transmembrane helix</keyword>
<organism evidence="12 13">
    <name type="scientific">Cymbomonas tetramitiformis</name>
    <dbReference type="NCBI Taxonomy" id="36881"/>
    <lineage>
        <taxon>Eukaryota</taxon>
        <taxon>Viridiplantae</taxon>
        <taxon>Chlorophyta</taxon>
        <taxon>Pyramimonadophyceae</taxon>
        <taxon>Pyramimonadales</taxon>
        <taxon>Pyramimonadaceae</taxon>
        <taxon>Cymbomonas</taxon>
    </lineage>
</organism>
<sequence length="280" mass="30814">MRHLRLLFAAFLAVYAATVPSMALHIPQFFASGSGITRPVKSRWPSTCNQVAKNFLSENVHVQGLFEHVPGSSPPREAHTWGSCALVGNSGLLLKAKPPYGSSIDDHSVVVRINQAPTNEYETYVGSKTTHRVLNNVWSTRYSQRNGAGGAKDRRIGPHVPRESGVTLVVSRLNDGVEGFQRLLLTNKAEHPQLKAIKLSRRAVRLAQDLLASFRTCQRKEHEVVYSDGGSPSSGLVALIMLSALCSQTTVFGMGVDGGEVIQEQQQNALERYEFLHSRW</sequence>
<reference evidence="12 13" key="1">
    <citation type="journal article" date="2015" name="Genome Biol. Evol.">
        <title>Comparative Genomics of a Bacterivorous Green Alga Reveals Evolutionary Causalities and Consequences of Phago-Mixotrophic Mode of Nutrition.</title>
        <authorList>
            <person name="Burns J.A."/>
            <person name="Paasch A."/>
            <person name="Narechania A."/>
            <person name="Kim E."/>
        </authorList>
    </citation>
    <scope>NUCLEOTIDE SEQUENCE [LARGE SCALE GENOMIC DNA]</scope>
    <source>
        <strain evidence="12 13">PLY_AMNH</strain>
    </source>
</reference>
<evidence type="ECO:0000256" key="5">
    <source>
        <dbReference type="ARBA" id="ARBA00022692"/>
    </source>
</evidence>
<evidence type="ECO:0000256" key="2">
    <source>
        <dbReference type="ARBA" id="ARBA00006003"/>
    </source>
</evidence>
<dbReference type="GO" id="GO:0097503">
    <property type="term" value="P:sialylation"/>
    <property type="evidence" value="ECO:0007669"/>
    <property type="project" value="TreeGrafter"/>
</dbReference>
<evidence type="ECO:0000256" key="9">
    <source>
        <dbReference type="ARBA" id="ARBA00023136"/>
    </source>
</evidence>
<accession>A0AAE0G7U5</accession>
<keyword evidence="11" id="KW-0732">Signal</keyword>
<keyword evidence="6" id="KW-0735">Signal-anchor</keyword>
<comment type="similarity">
    <text evidence="2">Belongs to the glycosyltransferase 29 family.</text>
</comment>
<evidence type="ECO:0000256" key="6">
    <source>
        <dbReference type="ARBA" id="ARBA00022968"/>
    </source>
</evidence>
<dbReference type="GO" id="GO:0000139">
    <property type="term" value="C:Golgi membrane"/>
    <property type="evidence" value="ECO:0007669"/>
    <property type="project" value="UniProtKB-SubCell"/>
</dbReference>
<protein>
    <submittedName>
        <fullName evidence="12">Uncharacterized protein</fullName>
    </submittedName>
</protein>
<evidence type="ECO:0000313" key="12">
    <source>
        <dbReference type="EMBL" id="KAK3273220.1"/>
    </source>
</evidence>
<dbReference type="CDD" id="cd19952">
    <property type="entry name" value="GT29"/>
    <property type="match status" value="1"/>
</dbReference>
<dbReference type="PANTHER" id="PTHR46032:SF2">
    <property type="entry name" value="GAL BETA 1,3-GALNAC ALPHA-2,3-SIALYL TRANSFERASE-RELATED"/>
    <property type="match status" value="1"/>
</dbReference>
<comment type="subcellular location">
    <subcellularLocation>
        <location evidence="1">Golgi apparatus membrane</location>
        <topology evidence="1">Single-pass type II membrane protein</topology>
    </subcellularLocation>
</comment>
<dbReference type="InterPro" id="IPR001675">
    <property type="entry name" value="Glyco_trans_29"/>
</dbReference>
<dbReference type="Pfam" id="PF00777">
    <property type="entry name" value="Glyco_transf_29"/>
    <property type="match status" value="1"/>
</dbReference>
<evidence type="ECO:0000256" key="3">
    <source>
        <dbReference type="ARBA" id="ARBA00022676"/>
    </source>
</evidence>
<gene>
    <name evidence="12" type="ORF">CYMTET_18528</name>
</gene>
<keyword evidence="8" id="KW-0333">Golgi apparatus</keyword>
<keyword evidence="4" id="KW-0808">Transferase</keyword>
<proteinExistence type="inferred from homology"/>
<dbReference type="EMBL" id="LGRX02008597">
    <property type="protein sequence ID" value="KAK3273220.1"/>
    <property type="molecule type" value="Genomic_DNA"/>
</dbReference>
<keyword evidence="5" id="KW-0812">Transmembrane</keyword>
<keyword evidence="3" id="KW-0328">Glycosyltransferase</keyword>
<dbReference type="InterPro" id="IPR051757">
    <property type="entry name" value="Beta-gal_alpha2-3_sialyltrans"/>
</dbReference>
<dbReference type="Proteomes" id="UP001190700">
    <property type="component" value="Unassembled WGS sequence"/>
</dbReference>
<dbReference type="GO" id="GO:0003836">
    <property type="term" value="F:beta-galactoside (CMP) alpha-2,3-sialyltransferase activity"/>
    <property type="evidence" value="ECO:0007669"/>
    <property type="project" value="TreeGrafter"/>
</dbReference>
<evidence type="ECO:0000256" key="1">
    <source>
        <dbReference type="ARBA" id="ARBA00004323"/>
    </source>
</evidence>
<evidence type="ECO:0000256" key="8">
    <source>
        <dbReference type="ARBA" id="ARBA00023034"/>
    </source>
</evidence>
<dbReference type="AlphaFoldDB" id="A0AAE0G7U5"/>
<name>A0AAE0G7U5_9CHLO</name>
<evidence type="ECO:0000313" key="13">
    <source>
        <dbReference type="Proteomes" id="UP001190700"/>
    </source>
</evidence>
<evidence type="ECO:0000256" key="11">
    <source>
        <dbReference type="SAM" id="SignalP"/>
    </source>
</evidence>
<evidence type="ECO:0000256" key="4">
    <source>
        <dbReference type="ARBA" id="ARBA00022679"/>
    </source>
</evidence>
<evidence type="ECO:0000256" key="10">
    <source>
        <dbReference type="ARBA" id="ARBA00023180"/>
    </source>
</evidence>
<evidence type="ECO:0000256" key="7">
    <source>
        <dbReference type="ARBA" id="ARBA00022989"/>
    </source>
</evidence>
<keyword evidence="13" id="KW-1185">Reference proteome</keyword>
<feature type="signal peptide" evidence="11">
    <location>
        <begin position="1"/>
        <end position="23"/>
    </location>
</feature>
<comment type="caution">
    <text evidence="12">The sequence shown here is derived from an EMBL/GenBank/DDBJ whole genome shotgun (WGS) entry which is preliminary data.</text>
</comment>
<dbReference type="InterPro" id="IPR038578">
    <property type="entry name" value="GT29-like_sf"/>
</dbReference>
<feature type="chain" id="PRO_5042208047" evidence="11">
    <location>
        <begin position="24"/>
        <end position="280"/>
    </location>
</feature>
<keyword evidence="10" id="KW-0325">Glycoprotein</keyword>
<dbReference type="PANTHER" id="PTHR46032">
    <property type="entry name" value="ALPHA-2,3-SIALYLTRANSFERASE ST3GAL I ISOFORM X1"/>
    <property type="match status" value="1"/>
</dbReference>
<dbReference type="Gene3D" id="3.90.1480.20">
    <property type="entry name" value="Glycosyl transferase family 29"/>
    <property type="match status" value="1"/>
</dbReference>